<dbReference type="Proteomes" id="UP000239522">
    <property type="component" value="Unassembled WGS sequence"/>
</dbReference>
<dbReference type="RefSeq" id="WP_104808637.1">
    <property type="nucleotide sequence ID" value="NZ_MQUA01000013.1"/>
</dbReference>
<dbReference type="OrthoDB" id="1118033at2"/>
<name>A0A2S7KUU4_9FLAO</name>
<comment type="caution">
    <text evidence="1">The sequence shown here is derived from an EMBL/GenBank/DDBJ whole genome shotgun (WGS) entry which is preliminary data.</text>
</comment>
<protein>
    <submittedName>
        <fullName evidence="1">Uncharacterized protein</fullName>
    </submittedName>
</protein>
<dbReference type="EMBL" id="MQUA01000013">
    <property type="protein sequence ID" value="PQB06387.1"/>
    <property type="molecule type" value="Genomic_DNA"/>
</dbReference>
<evidence type="ECO:0000313" key="1">
    <source>
        <dbReference type="EMBL" id="PQB06387.1"/>
    </source>
</evidence>
<reference evidence="1 2" key="1">
    <citation type="submission" date="2016-11" db="EMBL/GenBank/DDBJ databases">
        <title>Trade-off between light-utilization and light-protection in marine flavobacteria.</title>
        <authorList>
            <person name="Kumagai Y."/>
        </authorList>
    </citation>
    <scope>NUCLEOTIDE SEQUENCE [LARGE SCALE GENOMIC DNA]</scope>
    <source>
        <strain evidence="1 2">ATCC 700397</strain>
    </source>
</reference>
<organism evidence="1 2">
    <name type="scientific">Polaribacter filamentus</name>
    <dbReference type="NCBI Taxonomy" id="53483"/>
    <lineage>
        <taxon>Bacteria</taxon>
        <taxon>Pseudomonadati</taxon>
        <taxon>Bacteroidota</taxon>
        <taxon>Flavobacteriia</taxon>
        <taxon>Flavobacteriales</taxon>
        <taxon>Flavobacteriaceae</taxon>
    </lineage>
</organism>
<proteinExistence type="predicted"/>
<evidence type="ECO:0000313" key="2">
    <source>
        <dbReference type="Proteomes" id="UP000239522"/>
    </source>
</evidence>
<keyword evidence="2" id="KW-1185">Reference proteome</keyword>
<sequence length="220" mass="25588">MKYAIKIHKISTVNALPDYWNSNDFKQLLEKFGFADAESTDIKELQELLFMAIADYETNEAAAIVLDYKLSEHLNQGQIDQLSHEMLLDKISEEYPEIWLHKDLFSINQLLYKAYNGKFLNTEATIVDFEITPIKNADKTITKEIVLKCFAQNLTKSNVVNRLFGNQVLAKEAFEEANDVIWDLQKNDHQYKMITSDYWMGKNEFLSGDFEAAIEFFDEE</sequence>
<accession>A0A2S7KUU4</accession>
<gene>
    <name evidence="1" type="ORF">BST83_03725</name>
</gene>
<dbReference type="AlphaFoldDB" id="A0A2S7KUU4"/>